<dbReference type="Gene3D" id="1.10.1370.20">
    <property type="entry name" value="Oligoendopeptidase f, C-terminal domain"/>
    <property type="match status" value="1"/>
</dbReference>
<dbReference type="RefSeq" id="WP_128094461.1">
    <property type="nucleotide sequence ID" value="NZ_JBHEEN010000015.1"/>
</dbReference>
<dbReference type="EMBL" id="VZPE01000013">
    <property type="protein sequence ID" value="KAB0566520.1"/>
    <property type="molecule type" value="Genomic_DNA"/>
</dbReference>
<dbReference type="Pfam" id="PF08439">
    <property type="entry name" value="Peptidase_M3_N"/>
    <property type="match status" value="1"/>
</dbReference>
<keyword evidence="4 6" id="KW-0862">Zinc</keyword>
<keyword evidence="2 6" id="KW-0479">Metal-binding</keyword>
<evidence type="ECO:0000256" key="2">
    <source>
        <dbReference type="ARBA" id="ARBA00022723"/>
    </source>
</evidence>
<dbReference type="CDD" id="cd09610">
    <property type="entry name" value="M3B_PepF"/>
    <property type="match status" value="1"/>
</dbReference>
<dbReference type="InterPro" id="IPR042088">
    <property type="entry name" value="OligoPept_F_C"/>
</dbReference>
<dbReference type="InterPro" id="IPR011977">
    <property type="entry name" value="Pept_M3B_clade3"/>
</dbReference>
<evidence type="ECO:0000256" key="1">
    <source>
        <dbReference type="ARBA" id="ARBA00022670"/>
    </source>
</evidence>
<dbReference type="GO" id="GO:0046872">
    <property type="term" value="F:metal ion binding"/>
    <property type="evidence" value="ECO:0007669"/>
    <property type="project" value="UniProtKB-UniRule"/>
</dbReference>
<accession>A0A643EUI4</accession>
<keyword evidence="1 6" id="KW-0645">Protease</keyword>
<evidence type="ECO:0000256" key="3">
    <source>
        <dbReference type="ARBA" id="ARBA00022801"/>
    </source>
</evidence>
<feature type="domain" description="Oligopeptidase F N-terminal" evidence="8">
    <location>
        <begin position="141"/>
        <end position="210"/>
    </location>
</feature>
<organism evidence="9">
    <name type="scientific">Brucella pituitosa</name>
    <dbReference type="NCBI Taxonomy" id="571256"/>
    <lineage>
        <taxon>Bacteria</taxon>
        <taxon>Pseudomonadati</taxon>
        <taxon>Pseudomonadota</taxon>
        <taxon>Alphaproteobacteria</taxon>
        <taxon>Hyphomicrobiales</taxon>
        <taxon>Brucellaceae</taxon>
        <taxon>Brucella/Ochrobactrum group</taxon>
        <taxon>Brucella</taxon>
    </lineage>
</organism>
<evidence type="ECO:0000256" key="4">
    <source>
        <dbReference type="ARBA" id="ARBA00022833"/>
    </source>
</evidence>
<comment type="similarity">
    <text evidence="6">Belongs to the peptidase M3 family.</text>
</comment>
<dbReference type="AlphaFoldDB" id="A0A643EUI4"/>
<comment type="caution">
    <text evidence="9">The sequence shown here is derived from an EMBL/GenBank/DDBJ whole genome shotgun (WGS) entry which is preliminary data.</text>
</comment>
<gene>
    <name evidence="9" type="ORF">F7Q93_21550</name>
</gene>
<evidence type="ECO:0000259" key="8">
    <source>
        <dbReference type="Pfam" id="PF08439"/>
    </source>
</evidence>
<dbReference type="GO" id="GO:0004222">
    <property type="term" value="F:metalloendopeptidase activity"/>
    <property type="evidence" value="ECO:0007669"/>
    <property type="project" value="InterPro"/>
</dbReference>
<name>A0A643EUI4_9HYPH</name>
<evidence type="ECO:0000256" key="6">
    <source>
        <dbReference type="RuleBase" id="RU003435"/>
    </source>
</evidence>
<dbReference type="InterPro" id="IPR001567">
    <property type="entry name" value="Pept_M3A_M3B_dom"/>
</dbReference>
<keyword evidence="3 6" id="KW-0378">Hydrolase</keyword>
<dbReference type="PANTHER" id="PTHR11804">
    <property type="entry name" value="PROTEASE M3 THIMET OLIGOPEPTIDASE-RELATED"/>
    <property type="match status" value="1"/>
</dbReference>
<evidence type="ECO:0000313" key="9">
    <source>
        <dbReference type="EMBL" id="KAB0566520.1"/>
    </source>
</evidence>
<dbReference type="GO" id="GO:0006508">
    <property type="term" value="P:proteolysis"/>
    <property type="evidence" value="ECO:0007669"/>
    <property type="project" value="UniProtKB-KW"/>
</dbReference>
<dbReference type="NCBIfam" id="TIGR02290">
    <property type="entry name" value="M3_fam_3"/>
    <property type="match status" value="1"/>
</dbReference>
<dbReference type="Pfam" id="PF01432">
    <property type="entry name" value="Peptidase_M3"/>
    <property type="match status" value="1"/>
</dbReference>
<dbReference type="GO" id="GO:0006518">
    <property type="term" value="P:peptide metabolic process"/>
    <property type="evidence" value="ECO:0007669"/>
    <property type="project" value="TreeGrafter"/>
</dbReference>
<dbReference type="PANTHER" id="PTHR11804:SF5">
    <property type="entry name" value="OLIGOENDOPEPTIDASE F"/>
    <property type="match status" value="1"/>
</dbReference>
<comment type="cofactor">
    <cofactor evidence="6">
        <name>Zn(2+)</name>
        <dbReference type="ChEBI" id="CHEBI:29105"/>
    </cofactor>
    <text evidence="6">Binds 1 zinc ion.</text>
</comment>
<feature type="domain" description="Peptidase M3A/M3B catalytic" evidence="7">
    <location>
        <begin position="225"/>
        <end position="605"/>
    </location>
</feature>
<evidence type="ECO:0000256" key="5">
    <source>
        <dbReference type="ARBA" id="ARBA00023049"/>
    </source>
</evidence>
<dbReference type="InterPro" id="IPR013647">
    <property type="entry name" value="OligopepF_N_dom"/>
</dbReference>
<reference evidence="9" key="1">
    <citation type="submission" date="2019-09" db="EMBL/GenBank/DDBJ databases">
        <title>Draft genome sequences of 48 bacterial type strains from the CCUG.</title>
        <authorList>
            <person name="Tunovic T."/>
            <person name="Pineiro-Iglesias B."/>
            <person name="Unosson C."/>
            <person name="Inganas E."/>
            <person name="Ohlen M."/>
            <person name="Cardew S."/>
            <person name="Jensie-Markopoulos S."/>
            <person name="Salva-Serra F."/>
            <person name="Jaen-Luchoro D."/>
            <person name="Karlsson R."/>
            <person name="Svensson-Stadler L."/>
            <person name="Chun J."/>
            <person name="Moore E."/>
        </authorList>
    </citation>
    <scope>NUCLEOTIDE SEQUENCE</scope>
    <source>
        <strain evidence="9">CCUG 50899</strain>
    </source>
</reference>
<dbReference type="InterPro" id="IPR045090">
    <property type="entry name" value="Pept_M3A_M3B"/>
</dbReference>
<evidence type="ECO:0000259" key="7">
    <source>
        <dbReference type="Pfam" id="PF01432"/>
    </source>
</evidence>
<protein>
    <submittedName>
        <fullName evidence="9">M3 family oligoendopeptidase</fullName>
    </submittedName>
</protein>
<sequence>MNRFSKPTMFDAALHLPAGDTGAAKKPDLGKLPEWNLADLYPSAESAELKADLEKAAKDAANFETRWKGKLGDEAAKANGGNFAEAIKEYEALSELMGRIASFAGLYYYGDTTDPKRMKLFGDVQQKLTDANTPLIFFSLEINRIDDDVLEKAMASNPAIGHYRPWLEDLRLDKPYELEDKLEQLFHEKSITGYSAWNRLFDETMSSLRFDVDGEELAIEQTLNMLQDADGAVRKKASEALAKTFGANLRTFTLITNTLAKDKEISDRWRGFQDIADSRHLANRVEREVVDALSSAVEEAYPRISHRYYALKAKWLGLEKLENWDRNAPLPETPQALISWDEARETVLSAYGNFAPEMAEIARKFFDKNWIDAPVRPGKAPGAFAHPTVPSAHPYVLLNYMGKPRDVMTLAHELGHGVHQVLAGEQGALMASTPLTLAETASVFGEMLTFRSLLEHTTNKRERKAMLAQKAEDMINTVVRQIAFYQFERRVHTERREGELTSERIGEIWMDVQRESLGDAVHLNPGYETFWTYIPHFIHSPFYVYAYAFGDCLVNSLYAVYQNSEKGFQQKYFDMLKAGGTKHHKELLAPFGLDATDPNFWSKGLSVVEGIIDELEAMED</sequence>
<keyword evidence="5 6" id="KW-0482">Metalloprotease</keyword>
<dbReference type="Gene3D" id="1.20.140.70">
    <property type="entry name" value="Oligopeptidase f, N-terminal domain"/>
    <property type="match status" value="1"/>
</dbReference>
<dbReference type="SUPFAM" id="SSF55486">
    <property type="entry name" value="Metalloproteases ('zincins'), catalytic domain"/>
    <property type="match status" value="1"/>
</dbReference>
<proteinExistence type="inferred from homology"/>